<keyword evidence="3" id="KW-1185">Reference proteome</keyword>
<dbReference type="PANTHER" id="PTHR38433">
    <property type="match status" value="1"/>
</dbReference>
<dbReference type="RefSeq" id="WP_060533125.1">
    <property type="nucleotide sequence ID" value="NZ_CP013023.1"/>
</dbReference>
<proteinExistence type="predicted"/>
<dbReference type="PANTHER" id="PTHR38433:SF1">
    <property type="entry name" value="DUF1641 DOMAIN-CONTAINING PROTEIN"/>
    <property type="match status" value="1"/>
</dbReference>
<dbReference type="AlphaFoldDB" id="A0A172ZDU5"/>
<accession>A0A172ZDU5</accession>
<evidence type="ECO:0000313" key="2">
    <source>
        <dbReference type="EMBL" id="ANF95826.1"/>
    </source>
</evidence>
<sequence>MARAINRIERHEPTEAEIQAESLTQIIKALSDNKEAILKTLDIIKELDNAGMLDIAGALLKNRTEVGVHGVNLINSLNIPPLIRNAFTLSQMVGKIDPQEMDRLLNALGNGLSHLGEMEPAHHKHGDQRDHEPPGMLHLLKTMRDPDVRTTLAFGLQFLKSMGGELNKPKPDPSDSFANPQRKESETHKEV</sequence>
<feature type="region of interest" description="Disordered" evidence="1">
    <location>
        <begin position="163"/>
        <end position="191"/>
    </location>
</feature>
<feature type="compositionally biased region" description="Basic and acidic residues" evidence="1">
    <location>
        <begin position="181"/>
        <end position="191"/>
    </location>
</feature>
<dbReference type="STRING" id="1616788.AR543_07285"/>
<evidence type="ECO:0008006" key="4">
    <source>
        <dbReference type="Google" id="ProtNLM"/>
    </source>
</evidence>
<name>A0A172ZDU5_9BACL</name>
<reference evidence="2 3" key="2">
    <citation type="journal article" date="2016" name="Int. J. Syst. Evol. Microbiol.">
        <title>Paenibacillus bovis sp. nov., isolated from raw yak (Bos grunniens) milk.</title>
        <authorList>
            <person name="Gao C."/>
            <person name="Han J."/>
            <person name="Liu Z."/>
            <person name="Xu X."/>
            <person name="Hang F."/>
            <person name="Wu Z."/>
        </authorList>
    </citation>
    <scope>NUCLEOTIDE SEQUENCE [LARGE SCALE GENOMIC DNA]</scope>
    <source>
        <strain evidence="2 3">BD3526</strain>
    </source>
</reference>
<dbReference type="Pfam" id="PF07849">
    <property type="entry name" value="DUF1641"/>
    <property type="match status" value="1"/>
</dbReference>
<dbReference type="InterPro" id="IPR012440">
    <property type="entry name" value="DUF1641"/>
</dbReference>
<dbReference type="KEGG" id="pbv:AR543_07285"/>
<evidence type="ECO:0000256" key="1">
    <source>
        <dbReference type="SAM" id="MobiDB-lite"/>
    </source>
</evidence>
<dbReference type="OrthoDB" id="147801at2"/>
<protein>
    <recommendedName>
        <fullName evidence="4">DUF1641 domain-containing protein</fullName>
    </recommendedName>
</protein>
<organism evidence="2 3">
    <name type="scientific">Paenibacillus bovis</name>
    <dbReference type="NCBI Taxonomy" id="1616788"/>
    <lineage>
        <taxon>Bacteria</taxon>
        <taxon>Bacillati</taxon>
        <taxon>Bacillota</taxon>
        <taxon>Bacilli</taxon>
        <taxon>Bacillales</taxon>
        <taxon>Paenibacillaceae</taxon>
        <taxon>Paenibacillus</taxon>
    </lineage>
</organism>
<gene>
    <name evidence="2" type="ORF">AR543_07285</name>
</gene>
<dbReference type="EMBL" id="CP013023">
    <property type="protein sequence ID" value="ANF95826.1"/>
    <property type="molecule type" value="Genomic_DNA"/>
</dbReference>
<reference evidence="3" key="1">
    <citation type="submission" date="2015-10" db="EMBL/GenBank/DDBJ databases">
        <title>Genome of Paenibacillus bovis sp. nov.</title>
        <authorList>
            <person name="Wu Z."/>
            <person name="Gao C."/>
            <person name="Liu Z."/>
            <person name="Zheng H."/>
        </authorList>
    </citation>
    <scope>NUCLEOTIDE SEQUENCE [LARGE SCALE GENOMIC DNA]</scope>
    <source>
        <strain evidence="3">BD3526</strain>
    </source>
</reference>
<evidence type="ECO:0000313" key="3">
    <source>
        <dbReference type="Proteomes" id="UP000078148"/>
    </source>
</evidence>
<dbReference type="Proteomes" id="UP000078148">
    <property type="component" value="Chromosome"/>
</dbReference>